<gene>
    <name evidence="2" type="ORF">AMECASPLE_017792</name>
</gene>
<accession>A0ABV0ZNQ3</accession>
<organism evidence="2 3">
    <name type="scientific">Ameca splendens</name>
    <dbReference type="NCBI Taxonomy" id="208324"/>
    <lineage>
        <taxon>Eukaryota</taxon>
        <taxon>Metazoa</taxon>
        <taxon>Chordata</taxon>
        <taxon>Craniata</taxon>
        <taxon>Vertebrata</taxon>
        <taxon>Euteleostomi</taxon>
        <taxon>Actinopterygii</taxon>
        <taxon>Neopterygii</taxon>
        <taxon>Teleostei</taxon>
        <taxon>Neoteleostei</taxon>
        <taxon>Acanthomorphata</taxon>
        <taxon>Ovalentaria</taxon>
        <taxon>Atherinomorphae</taxon>
        <taxon>Cyprinodontiformes</taxon>
        <taxon>Goodeidae</taxon>
        <taxon>Ameca</taxon>
    </lineage>
</organism>
<feature type="non-terminal residue" evidence="2">
    <location>
        <position position="1"/>
    </location>
</feature>
<name>A0ABV0ZNQ3_9TELE</name>
<comment type="caution">
    <text evidence="2">The sequence shown here is derived from an EMBL/GenBank/DDBJ whole genome shotgun (WGS) entry which is preliminary data.</text>
</comment>
<evidence type="ECO:0000256" key="1">
    <source>
        <dbReference type="SAM" id="MobiDB-lite"/>
    </source>
</evidence>
<keyword evidence="3" id="KW-1185">Reference proteome</keyword>
<evidence type="ECO:0000313" key="3">
    <source>
        <dbReference type="Proteomes" id="UP001469553"/>
    </source>
</evidence>
<evidence type="ECO:0000313" key="2">
    <source>
        <dbReference type="EMBL" id="MEQ2307397.1"/>
    </source>
</evidence>
<protein>
    <submittedName>
        <fullName evidence="2">Uncharacterized protein</fullName>
    </submittedName>
</protein>
<feature type="region of interest" description="Disordered" evidence="1">
    <location>
        <begin position="104"/>
        <end position="130"/>
    </location>
</feature>
<proteinExistence type="predicted"/>
<dbReference type="EMBL" id="JAHRIP010067183">
    <property type="protein sequence ID" value="MEQ2307397.1"/>
    <property type="molecule type" value="Genomic_DNA"/>
</dbReference>
<feature type="region of interest" description="Disordered" evidence="1">
    <location>
        <begin position="19"/>
        <end position="66"/>
    </location>
</feature>
<sequence>IFWESGRRLRCADEAPFMEKPPLHRTGAGHEPTRSANYKQRARPREQIQSSKLSGEQLGVSGIPGSNTECEVISTNDSGVIYKLQQFHCRSSEMQSFVYKEKWGQSTPLGGTGADGSCAREDALQPPDAL</sequence>
<reference evidence="2 3" key="1">
    <citation type="submission" date="2021-06" db="EMBL/GenBank/DDBJ databases">
        <authorList>
            <person name="Palmer J.M."/>
        </authorList>
    </citation>
    <scope>NUCLEOTIDE SEQUENCE [LARGE SCALE GENOMIC DNA]</scope>
    <source>
        <strain evidence="2 3">AS_MEX2019</strain>
        <tissue evidence="2">Muscle</tissue>
    </source>
</reference>
<dbReference type="Proteomes" id="UP001469553">
    <property type="component" value="Unassembled WGS sequence"/>
</dbReference>